<feature type="chain" id="PRO_5008678068" evidence="3">
    <location>
        <begin position="20"/>
        <end position="184"/>
    </location>
</feature>
<dbReference type="EMBL" id="LT594514">
    <property type="protein sequence ID" value="SBT77443.1"/>
    <property type="molecule type" value="Genomic_DNA"/>
</dbReference>
<dbReference type="Pfam" id="PF01521">
    <property type="entry name" value="Fe-S_biosyn"/>
    <property type="match status" value="1"/>
</dbReference>
<keyword evidence="3" id="KW-0732">Signal</keyword>
<dbReference type="InterPro" id="IPR000361">
    <property type="entry name" value="ATAP_core_dom"/>
</dbReference>
<dbReference type="Gene3D" id="2.60.300.12">
    <property type="entry name" value="HesB-like domain"/>
    <property type="match status" value="1"/>
</dbReference>
<comment type="pathway">
    <text evidence="1">Cofactor biosynthesis; iron-sulfur cluster biosynthesis.</text>
</comment>
<keyword evidence="2" id="KW-0004">4Fe-4S</keyword>
<dbReference type="InterPro" id="IPR035903">
    <property type="entry name" value="HesB-like_dom_sf"/>
</dbReference>
<name>A0A1C3KTJ0_PLAOA</name>
<dbReference type="NCBIfam" id="TIGR00049">
    <property type="entry name" value="iron-sulfur cluster assembly accessory protein"/>
    <property type="match status" value="1"/>
</dbReference>
<dbReference type="InterPro" id="IPR017870">
    <property type="entry name" value="FeS_cluster_insertion_CS"/>
</dbReference>
<evidence type="ECO:0000313" key="5">
    <source>
        <dbReference type="EMBL" id="SBT77443.1"/>
    </source>
</evidence>
<dbReference type="OrthoDB" id="333486at2759"/>
<dbReference type="VEuPathDB" id="PlasmoDB:POWCR01_100014300"/>
<dbReference type="GO" id="GO:0016226">
    <property type="term" value="P:iron-sulfur cluster assembly"/>
    <property type="evidence" value="ECO:0007669"/>
    <property type="project" value="InterPro"/>
</dbReference>
<dbReference type="InterPro" id="IPR016092">
    <property type="entry name" value="ATAP"/>
</dbReference>
<accession>A0A1C3KTJ0</accession>
<sequence>MRVHIFLFIFVAIVKIANALRLTSSTLHSSRAYINHHNPFIHDNKHTNGKKNLRKFINRRRLVDESVKNNEHIIKLTDNAKNKIMQLVSEGKNGENLILRLSVQNGGCKGLQYKLNPIKKDEIEADDYVQQFDELKFILSIDATSVIYIYNNILDYSSDLINGGFKFINPNATKKCGCGKSFNV</sequence>
<evidence type="ECO:0000256" key="3">
    <source>
        <dbReference type="SAM" id="SignalP"/>
    </source>
</evidence>
<dbReference type="VEuPathDB" id="PlasmoDB:PocGH01_10019000"/>
<dbReference type="PANTHER" id="PTHR47265:SF1">
    <property type="entry name" value="IRON-SULFUR ASSEMBLY PROTEIN ISCA, CHLOROPLASTIC"/>
    <property type="match status" value="1"/>
</dbReference>
<protein>
    <submittedName>
        <fullName evidence="5">Iron-sulfur assembly protein, putative</fullName>
    </submittedName>
</protein>
<dbReference type="SUPFAM" id="SSF89360">
    <property type="entry name" value="HesB-like domain"/>
    <property type="match status" value="1"/>
</dbReference>
<dbReference type="AlphaFoldDB" id="A0A1C3KTJ0"/>
<keyword evidence="2" id="KW-0408">Iron</keyword>
<proteinExistence type="predicted"/>
<keyword evidence="2" id="KW-0479">Metal-binding</keyword>
<evidence type="ECO:0000256" key="2">
    <source>
        <dbReference type="ARBA" id="ARBA00022485"/>
    </source>
</evidence>
<feature type="domain" description="Core" evidence="4">
    <location>
        <begin position="74"/>
        <end position="180"/>
    </location>
</feature>
<reference evidence="5 6" key="1">
    <citation type="submission" date="2016-06" db="EMBL/GenBank/DDBJ databases">
        <authorList>
            <consortium name="Pathogen Informatics"/>
        </authorList>
    </citation>
    <scope>NUCLEOTIDE SEQUENCE [LARGE SCALE GENOMIC DNA]</scope>
    <source>
        <strain evidence="5">PowCR01</strain>
    </source>
</reference>
<gene>
    <name evidence="5" type="primary">SufA</name>
    <name evidence="5" type="ORF">POWCR01_100014300</name>
</gene>
<keyword evidence="2" id="KW-0411">Iron-sulfur</keyword>
<dbReference type="PANTHER" id="PTHR47265">
    <property type="entry name" value="IRON-SULFUR ASSEMBLY PROTEIN ISCA, CHLOROPLASTIC"/>
    <property type="match status" value="1"/>
</dbReference>
<organism evidence="5 6">
    <name type="scientific">Plasmodium ovale</name>
    <name type="common">malaria parasite P. ovale</name>
    <dbReference type="NCBI Taxonomy" id="36330"/>
    <lineage>
        <taxon>Eukaryota</taxon>
        <taxon>Sar</taxon>
        <taxon>Alveolata</taxon>
        <taxon>Apicomplexa</taxon>
        <taxon>Aconoidasida</taxon>
        <taxon>Haemosporida</taxon>
        <taxon>Plasmodiidae</taxon>
        <taxon>Plasmodium</taxon>
        <taxon>Plasmodium (Plasmodium)</taxon>
    </lineage>
</organism>
<evidence type="ECO:0000313" key="6">
    <source>
        <dbReference type="Proteomes" id="UP000243200"/>
    </source>
</evidence>
<evidence type="ECO:0000256" key="1">
    <source>
        <dbReference type="ARBA" id="ARBA00005151"/>
    </source>
</evidence>
<dbReference type="PROSITE" id="PS01152">
    <property type="entry name" value="HESB"/>
    <property type="match status" value="1"/>
</dbReference>
<evidence type="ECO:0000259" key="4">
    <source>
        <dbReference type="Pfam" id="PF01521"/>
    </source>
</evidence>
<dbReference type="GO" id="GO:0051539">
    <property type="term" value="F:4 iron, 4 sulfur cluster binding"/>
    <property type="evidence" value="ECO:0007669"/>
    <property type="project" value="UniProtKB-KW"/>
</dbReference>
<dbReference type="InterPro" id="IPR031108">
    <property type="entry name" value="IscA_plant_cyanobact"/>
</dbReference>
<dbReference type="Proteomes" id="UP000243200">
    <property type="component" value="Chromosome 10"/>
</dbReference>
<feature type="signal peptide" evidence="3">
    <location>
        <begin position="1"/>
        <end position="19"/>
    </location>
</feature>